<gene>
    <name evidence="3" type="ORF">FKW77_006865</name>
</gene>
<dbReference type="OrthoDB" id="5419608at2759"/>
<evidence type="ECO:0000256" key="1">
    <source>
        <dbReference type="SAM" id="MobiDB-lite"/>
    </source>
</evidence>
<proteinExistence type="predicted"/>
<feature type="region of interest" description="Disordered" evidence="1">
    <location>
        <begin position="227"/>
        <end position="269"/>
    </location>
</feature>
<organism evidence="3 4">
    <name type="scientific">Venturia effusa</name>
    <dbReference type="NCBI Taxonomy" id="50376"/>
    <lineage>
        <taxon>Eukaryota</taxon>
        <taxon>Fungi</taxon>
        <taxon>Dikarya</taxon>
        <taxon>Ascomycota</taxon>
        <taxon>Pezizomycotina</taxon>
        <taxon>Dothideomycetes</taxon>
        <taxon>Pleosporomycetidae</taxon>
        <taxon>Venturiales</taxon>
        <taxon>Venturiaceae</taxon>
        <taxon>Venturia</taxon>
    </lineage>
</organism>
<dbReference type="Proteomes" id="UP000316270">
    <property type="component" value="Chromosome 15"/>
</dbReference>
<feature type="signal peptide" evidence="2">
    <location>
        <begin position="1"/>
        <end position="21"/>
    </location>
</feature>
<keyword evidence="2" id="KW-0732">Signal</keyword>
<reference evidence="3 4" key="1">
    <citation type="submission" date="2019-07" db="EMBL/GenBank/DDBJ databases">
        <title>Finished genome of Venturia effusa.</title>
        <authorList>
            <person name="Young C.A."/>
            <person name="Cox M.P."/>
            <person name="Ganley A.R.D."/>
            <person name="David W.J."/>
        </authorList>
    </citation>
    <scope>NUCLEOTIDE SEQUENCE [LARGE SCALE GENOMIC DNA]</scope>
    <source>
        <strain evidence="4">albino</strain>
    </source>
</reference>
<dbReference type="AlphaFoldDB" id="A0A517LLQ1"/>
<evidence type="ECO:0000313" key="3">
    <source>
        <dbReference type="EMBL" id="QDS76564.1"/>
    </source>
</evidence>
<protein>
    <submittedName>
        <fullName evidence="3">Uncharacterized protein</fullName>
    </submittedName>
</protein>
<evidence type="ECO:0000313" key="4">
    <source>
        <dbReference type="Proteomes" id="UP000316270"/>
    </source>
</evidence>
<feature type="compositionally biased region" description="Basic and acidic residues" evidence="1">
    <location>
        <begin position="232"/>
        <end position="245"/>
    </location>
</feature>
<evidence type="ECO:0000256" key="2">
    <source>
        <dbReference type="SAM" id="SignalP"/>
    </source>
</evidence>
<sequence length="326" mass="35281">MAARTLSLPWMVLWLLYSTLAETHKVPRLVERSVDPESASLALFAALPTSLAAIAITNPAAAATIIQGEFATGTPTWFTNLPTDVQTYYLTAAGAAILTSNGIGISSTAKASTRSSIATVTTSRPTTSAAITRSTMLGFWFFFRKRKKNSLEDLAESHGVVDRDGDLPELIGKHPVVVTQAATNRGHRYDASLLSSKTAVGTASRTTQPKSGAYQEIPERVHELDSLQANPRHPELKLPVSRHDTNVSNDGRSLSVQDRGVPVASPGSYGVSAEDVARLETEYTSVRERRIRLLEINRLDEEERNLKQRIEKTVKPAGAGSSMSPT</sequence>
<feature type="chain" id="PRO_5022036065" evidence="2">
    <location>
        <begin position="22"/>
        <end position="326"/>
    </location>
</feature>
<dbReference type="EMBL" id="CP042199">
    <property type="protein sequence ID" value="QDS76564.1"/>
    <property type="molecule type" value="Genomic_DNA"/>
</dbReference>
<feature type="compositionally biased region" description="Polar residues" evidence="1">
    <location>
        <begin position="246"/>
        <end position="256"/>
    </location>
</feature>
<name>A0A517LLQ1_9PEZI</name>
<accession>A0A517LLQ1</accession>
<keyword evidence="4" id="KW-1185">Reference proteome</keyword>